<dbReference type="PROSITE" id="PS01095">
    <property type="entry name" value="GH18_1"/>
    <property type="match status" value="1"/>
</dbReference>
<dbReference type="InterPro" id="IPR002557">
    <property type="entry name" value="Chitin-bd_dom"/>
</dbReference>
<organism evidence="14 15">
    <name type="scientific">Gadus morhua</name>
    <name type="common">Atlantic cod</name>
    <dbReference type="NCBI Taxonomy" id="8049"/>
    <lineage>
        <taxon>Eukaryota</taxon>
        <taxon>Metazoa</taxon>
        <taxon>Chordata</taxon>
        <taxon>Craniata</taxon>
        <taxon>Vertebrata</taxon>
        <taxon>Euteleostomi</taxon>
        <taxon>Actinopterygii</taxon>
        <taxon>Neopterygii</taxon>
        <taxon>Teleostei</taxon>
        <taxon>Neoteleostei</taxon>
        <taxon>Acanthomorphata</taxon>
        <taxon>Zeiogadaria</taxon>
        <taxon>Gadariae</taxon>
        <taxon>Gadiformes</taxon>
        <taxon>Gadoidei</taxon>
        <taxon>Gadidae</taxon>
        <taxon>Gadus</taxon>
    </lineage>
</organism>
<dbReference type="InterPro" id="IPR036508">
    <property type="entry name" value="Chitin-bd_dom_sf"/>
</dbReference>
<name>A0A8C5A368_GADMO</name>
<dbReference type="AlphaFoldDB" id="A0A8C5A368"/>
<dbReference type="GO" id="GO:0005576">
    <property type="term" value="C:extracellular region"/>
    <property type="evidence" value="ECO:0007669"/>
    <property type="project" value="UniProtKB-SubCell"/>
</dbReference>
<dbReference type="Gene3D" id="3.20.20.80">
    <property type="entry name" value="Glycosidases"/>
    <property type="match status" value="1"/>
</dbReference>
<dbReference type="PANTHER" id="PTHR11177:SF248">
    <property type="entry name" value="CHITOTRIOSIDASE-1"/>
    <property type="match status" value="1"/>
</dbReference>
<evidence type="ECO:0000313" key="14">
    <source>
        <dbReference type="Ensembl" id="ENSGMOP00000026238.1"/>
    </source>
</evidence>
<evidence type="ECO:0000256" key="2">
    <source>
        <dbReference type="ARBA" id="ARBA00009121"/>
    </source>
</evidence>
<dbReference type="Gene3D" id="2.170.140.10">
    <property type="entry name" value="Chitin binding domain"/>
    <property type="match status" value="1"/>
</dbReference>
<evidence type="ECO:0000256" key="9">
    <source>
        <dbReference type="ARBA" id="ARBA00023326"/>
    </source>
</evidence>
<evidence type="ECO:0000256" key="1">
    <source>
        <dbReference type="ARBA" id="ARBA00000822"/>
    </source>
</evidence>
<comment type="similarity">
    <text evidence="2">Belongs to the glycosyl hydrolase 18 family. Chitinase class II subfamily.</text>
</comment>
<dbReference type="GO" id="GO:0008061">
    <property type="term" value="F:chitin binding"/>
    <property type="evidence" value="ECO:0007669"/>
    <property type="project" value="UniProtKB-KW"/>
</dbReference>
<evidence type="ECO:0000256" key="6">
    <source>
        <dbReference type="ARBA" id="ARBA00023024"/>
    </source>
</evidence>
<dbReference type="InterPro" id="IPR011583">
    <property type="entry name" value="Chitinase_II/V-like_cat"/>
</dbReference>
<keyword evidence="11" id="KW-0732">Signal</keyword>
<dbReference type="SUPFAM" id="SSF54556">
    <property type="entry name" value="Chitinase insertion domain"/>
    <property type="match status" value="1"/>
</dbReference>
<reference evidence="14" key="2">
    <citation type="submission" date="2025-08" db="UniProtKB">
        <authorList>
            <consortium name="Ensembl"/>
        </authorList>
    </citation>
    <scope>IDENTIFICATION</scope>
</reference>
<keyword evidence="4" id="KW-0147">Chitin-binding</keyword>
<dbReference type="InterPro" id="IPR050314">
    <property type="entry name" value="Glycosyl_Hydrlase_18"/>
</dbReference>
<evidence type="ECO:0000259" key="13">
    <source>
        <dbReference type="PROSITE" id="PS51910"/>
    </source>
</evidence>
<keyword evidence="8" id="KW-0326">Glycosidase</keyword>
<feature type="region of interest" description="Disordered" evidence="10">
    <location>
        <begin position="392"/>
        <end position="429"/>
    </location>
</feature>
<dbReference type="Gene3D" id="3.10.50.10">
    <property type="match status" value="1"/>
</dbReference>
<feature type="domain" description="GH18" evidence="13">
    <location>
        <begin position="21"/>
        <end position="388"/>
    </location>
</feature>
<sequence length="470" mass="52552">MTRLTLLAGVCLVLCQIATADQMVCYFTNWSQYRPNEGKYLPKDVDPFLCTTLIYAFAMINSNHELITYEWNDDVLYKAFNDLKTKNPHLKTLLAVGGWNFGSRQFSLTVSNAANRQKFAQSSIKFLRTFGFDGLDLDWEYPGSRGSPPEDREKFTLLCRELVAAYAAEAAATGNNQLMLSAAVSAGKGTIDAGYEIAEIAKELDFINVMTYDFHGTWETFTGHNSPLFRGSNDQGDLIYFNTDYAMKYWRDQGTPVEKLHMGFATYGRTFRLTSSNTGIGAPASGPASAGPYTREAGFWAYYEICTFLKGAKLEWMEDQKVPYAHKNNEWVGFDTRESYETKVRYMQEQKFGGAFVWALDLDDFNGQFCGEGIHPLLSHLRTLLNIELPPLPPTTTSDPSQTTTSGPTIPPTTTTHAPGTGFCNGRPDGLYPNEEDRNQFYACAGGVTHFRRCGSGTIFNDDCKCCVWP</sequence>
<evidence type="ECO:0000256" key="7">
    <source>
        <dbReference type="ARBA" id="ARBA00023157"/>
    </source>
</evidence>
<evidence type="ECO:0000256" key="11">
    <source>
        <dbReference type="SAM" id="SignalP"/>
    </source>
</evidence>
<dbReference type="PANTHER" id="PTHR11177">
    <property type="entry name" value="CHITINASE"/>
    <property type="match status" value="1"/>
</dbReference>
<dbReference type="SUPFAM" id="SSF51445">
    <property type="entry name" value="(Trans)glycosidases"/>
    <property type="match status" value="1"/>
</dbReference>
<dbReference type="Pfam" id="PF01607">
    <property type="entry name" value="CBM_14"/>
    <property type="match status" value="1"/>
</dbReference>
<dbReference type="Ensembl" id="ENSGMOT00000035015.1">
    <property type="protein sequence ID" value="ENSGMOP00000026238.1"/>
    <property type="gene ID" value="ENSGMOG00000015655.2"/>
</dbReference>
<keyword evidence="6" id="KW-0146">Chitin degradation</keyword>
<dbReference type="EC" id="3.2.1.14" evidence="3"/>
<dbReference type="Pfam" id="PF00704">
    <property type="entry name" value="Glyco_hydro_18"/>
    <property type="match status" value="1"/>
</dbReference>
<dbReference type="InterPro" id="IPR001579">
    <property type="entry name" value="Glyco_hydro_18_chit_AS"/>
</dbReference>
<dbReference type="GO" id="GO:0000272">
    <property type="term" value="P:polysaccharide catabolic process"/>
    <property type="evidence" value="ECO:0007669"/>
    <property type="project" value="UniProtKB-KW"/>
</dbReference>
<evidence type="ECO:0000256" key="3">
    <source>
        <dbReference type="ARBA" id="ARBA00012729"/>
    </source>
</evidence>
<dbReference type="PROSITE" id="PS51910">
    <property type="entry name" value="GH18_2"/>
    <property type="match status" value="1"/>
</dbReference>
<dbReference type="InterPro" id="IPR001223">
    <property type="entry name" value="Glyco_hydro18_cat"/>
</dbReference>
<dbReference type="PROSITE" id="PS50940">
    <property type="entry name" value="CHIT_BIND_II"/>
    <property type="match status" value="1"/>
</dbReference>
<dbReference type="CDD" id="cd02872">
    <property type="entry name" value="GH18_chitolectin_chitotriosidase"/>
    <property type="match status" value="1"/>
</dbReference>
<keyword evidence="5" id="KW-0378">Hydrolase</keyword>
<keyword evidence="9" id="KW-0119">Carbohydrate metabolism</keyword>
<dbReference type="GO" id="GO:0006032">
    <property type="term" value="P:chitin catabolic process"/>
    <property type="evidence" value="ECO:0007669"/>
    <property type="project" value="UniProtKB-KW"/>
</dbReference>
<accession>A0A8C5A368</accession>
<dbReference type="SMART" id="SM00494">
    <property type="entry name" value="ChtBD2"/>
    <property type="match status" value="1"/>
</dbReference>
<dbReference type="Proteomes" id="UP000694546">
    <property type="component" value="Chromosome 1"/>
</dbReference>
<dbReference type="InterPro" id="IPR017853">
    <property type="entry name" value="GH"/>
</dbReference>
<evidence type="ECO:0000256" key="10">
    <source>
        <dbReference type="SAM" id="MobiDB-lite"/>
    </source>
</evidence>
<gene>
    <name evidence="14" type="primary">LOC115552705</name>
</gene>
<evidence type="ECO:0000256" key="8">
    <source>
        <dbReference type="ARBA" id="ARBA00023295"/>
    </source>
</evidence>
<evidence type="ECO:0000313" key="15">
    <source>
        <dbReference type="Proteomes" id="UP000694546"/>
    </source>
</evidence>
<feature type="signal peptide" evidence="11">
    <location>
        <begin position="1"/>
        <end position="20"/>
    </location>
</feature>
<evidence type="ECO:0000259" key="12">
    <source>
        <dbReference type="PROSITE" id="PS50940"/>
    </source>
</evidence>
<dbReference type="GeneTree" id="ENSGT00940000162989"/>
<reference evidence="14" key="1">
    <citation type="submission" date="2019-07" db="EMBL/GenBank/DDBJ databases">
        <authorList>
            <consortium name="Wellcome Sanger Institute Data Sharing"/>
        </authorList>
    </citation>
    <scope>NUCLEOTIDE SEQUENCE [LARGE SCALE GENOMIC DNA]</scope>
</reference>
<keyword evidence="15" id="KW-1185">Reference proteome</keyword>
<protein>
    <recommendedName>
        <fullName evidence="3">chitinase</fullName>
        <ecNumber evidence="3">3.2.1.14</ecNumber>
    </recommendedName>
</protein>
<dbReference type="GO" id="GO:0008843">
    <property type="term" value="F:endochitinase activity"/>
    <property type="evidence" value="ECO:0007669"/>
    <property type="project" value="UniProtKB-EC"/>
</dbReference>
<reference evidence="14" key="3">
    <citation type="submission" date="2025-09" db="UniProtKB">
        <authorList>
            <consortium name="Ensembl"/>
        </authorList>
    </citation>
    <scope>IDENTIFICATION</scope>
</reference>
<comment type="catalytic activity">
    <reaction evidence="1">
        <text>Random endo-hydrolysis of N-acetyl-beta-D-glucosaminide (1-&gt;4)-beta-linkages in chitin and chitodextrins.</text>
        <dbReference type="EC" id="3.2.1.14"/>
    </reaction>
</comment>
<dbReference type="SUPFAM" id="SSF57625">
    <property type="entry name" value="Invertebrate chitin-binding proteins"/>
    <property type="match status" value="1"/>
</dbReference>
<dbReference type="InterPro" id="IPR029070">
    <property type="entry name" value="Chitinase_insertion_sf"/>
</dbReference>
<evidence type="ECO:0000256" key="5">
    <source>
        <dbReference type="ARBA" id="ARBA00022801"/>
    </source>
</evidence>
<feature type="compositionally biased region" description="Low complexity" evidence="10">
    <location>
        <begin position="395"/>
        <end position="422"/>
    </location>
</feature>
<dbReference type="SMART" id="SM00636">
    <property type="entry name" value="Glyco_18"/>
    <property type="match status" value="1"/>
</dbReference>
<proteinExistence type="inferred from homology"/>
<keyword evidence="7" id="KW-1015">Disulfide bond</keyword>
<evidence type="ECO:0000256" key="4">
    <source>
        <dbReference type="ARBA" id="ARBA00022669"/>
    </source>
</evidence>
<feature type="chain" id="PRO_5045860938" description="chitinase" evidence="11">
    <location>
        <begin position="21"/>
        <end position="470"/>
    </location>
</feature>
<feature type="domain" description="Chitin-binding type-2" evidence="12">
    <location>
        <begin position="421"/>
        <end position="470"/>
    </location>
</feature>
<keyword evidence="9" id="KW-0624">Polysaccharide degradation</keyword>